<organism evidence="7 8">
    <name type="scientific">Methylopila jiangsuensis</name>
    <dbReference type="NCBI Taxonomy" id="586230"/>
    <lineage>
        <taxon>Bacteria</taxon>
        <taxon>Pseudomonadati</taxon>
        <taxon>Pseudomonadota</taxon>
        <taxon>Alphaproteobacteria</taxon>
        <taxon>Hyphomicrobiales</taxon>
        <taxon>Methylopilaceae</taxon>
        <taxon>Methylopila</taxon>
    </lineage>
</organism>
<dbReference type="GO" id="GO:0016987">
    <property type="term" value="F:sigma factor activity"/>
    <property type="evidence" value="ECO:0007669"/>
    <property type="project" value="UniProtKB-KW"/>
</dbReference>
<dbReference type="Gene3D" id="1.10.10.10">
    <property type="entry name" value="Winged helix-like DNA-binding domain superfamily/Winged helix DNA-binding domain"/>
    <property type="match status" value="1"/>
</dbReference>
<proteinExistence type="inferred from homology"/>
<evidence type="ECO:0000256" key="1">
    <source>
        <dbReference type="ARBA" id="ARBA00010641"/>
    </source>
</evidence>
<dbReference type="GO" id="GO:0003677">
    <property type="term" value="F:DNA binding"/>
    <property type="evidence" value="ECO:0007669"/>
    <property type="project" value="InterPro"/>
</dbReference>
<dbReference type="GO" id="GO:0000428">
    <property type="term" value="C:DNA-directed RNA polymerase complex"/>
    <property type="evidence" value="ECO:0007669"/>
    <property type="project" value="UniProtKB-KW"/>
</dbReference>
<keyword evidence="3" id="KW-0731">Sigma factor</keyword>
<dbReference type="GO" id="GO:0006352">
    <property type="term" value="P:DNA-templated transcription initiation"/>
    <property type="evidence" value="ECO:0007669"/>
    <property type="project" value="InterPro"/>
</dbReference>
<evidence type="ECO:0000256" key="4">
    <source>
        <dbReference type="ARBA" id="ARBA00023163"/>
    </source>
</evidence>
<dbReference type="InterPro" id="IPR014284">
    <property type="entry name" value="RNA_pol_sigma-70_dom"/>
</dbReference>
<dbReference type="Pfam" id="PF04542">
    <property type="entry name" value="Sigma70_r2"/>
    <property type="match status" value="1"/>
</dbReference>
<dbReference type="InterPro" id="IPR013249">
    <property type="entry name" value="RNA_pol_sigma70_r4_t2"/>
</dbReference>
<evidence type="ECO:0000256" key="3">
    <source>
        <dbReference type="ARBA" id="ARBA00023082"/>
    </source>
</evidence>
<keyword evidence="2" id="KW-0805">Transcription regulation</keyword>
<protein>
    <submittedName>
        <fullName evidence="7">DNA-directed RNA polymerase sigma-70 factor</fullName>
    </submittedName>
</protein>
<accession>A0A9W6JK00</accession>
<comment type="similarity">
    <text evidence="1">Belongs to the sigma-70 factor family. ECF subfamily.</text>
</comment>
<dbReference type="NCBIfam" id="TIGR02937">
    <property type="entry name" value="sigma70-ECF"/>
    <property type="match status" value="1"/>
</dbReference>
<evidence type="ECO:0000259" key="5">
    <source>
        <dbReference type="Pfam" id="PF04542"/>
    </source>
</evidence>
<name>A0A9W6JK00_9HYPH</name>
<dbReference type="CDD" id="cd06171">
    <property type="entry name" value="Sigma70_r4"/>
    <property type="match status" value="1"/>
</dbReference>
<evidence type="ECO:0000313" key="7">
    <source>
        <dbReference type="EMBL" id="GLK77598.1"/>
    </source>
</evidence>
<evidence type="ECO:0000259" key="6">
    <source>
        <dbReference type="Pfam" id="PF08281"/>
    </source>
</evidence>
<keyword evidence="4" id="KW-0804">Transcription</keyword>
<dbReference type="InterPro" id="IPR036388">
    <property type="entry name" value="WH-like_DNA-bd_sf"/>
</dbReference>
<dbReference type="SUPFAM" id="SSF88659">
    <property type="entry name" value="Sigma3 and sigma4 domains of RNA polymerase sigma factors"/>
    <property type="match status" value="1"/>
</dbReference>
<dbReference type="InterPro" id="IPR013324">
    <property type="entry name" value="RNA_pol_sigma_r3/r4-like"/>
</dbReference>
<dbReference type="InterPro" id="IPR007627">
    <property type="entry name" value="RNA_pol_sigma70_r2"/>
</dbReference>
<dbReference type="SUPFAM" id="SSF88946">
    <property type="entry name" value="Sigma2 domain of RNA polymerase sigma factors"/>
    <property type="match status" value="1"/>
</dbReference>
<dbReference type="InterPro" id="IPR013325">
    <property type="entry name" value="RNA_pol_sigma_r2"/>
</dbReference>
<dbReference type="Gene3D" id="1.10.1740.10">
    <property type="match status" value="1"/>
</dbReference>
<dbReference type="Proteomes" id="UP001143364">
    <property type="component" value="Unassembled WGS sequence"/>
</dbReference>
<dbReference type="PANTHER" id="PTHR43133">
    <property type="entry name" value="RNA POLYMERASE ECF-TYPE SIGMA FACTO"/>
    <property type="match status" value="1"/>
</dbReference>
<comment type="caution">
    <text evidence="7">The sequence shown here is derived from an EMBL/GenBank/DDBJ whole genome shotgun (WGS) entry which is preliminary data.</text>
</comment>
<dbReference type="Pfam" id="PF08281">
    <property type="entry name" value="Sigma70_r4_2"/>
    <property type="match status" value="1"/>
</dbReference>
<reference evidence="7" key="1">
    <citation type="journal article" date="2014" name="Int. J. Syst. Evol. Microbiol.">
        <title>Complete genome sequence of Corynebacterium casei LMG S-19264T (=DSM 44701T), isolated from a smear-ripened cheese.</title>
        <authorList>
            <consortium name="US DOE Joint Genome Institute (JGI-PGF)"/>
            <person name="Walter F."/>
            <person name="Albersmeier A."/>
            <person name="Kalinowski J."/>
            <person name="Ruckert C."/>
        </authorList>
    </citation>
    <scope>NUCLEOTIDE SEQUENCE</scope>
    <source>
        <strain evidence="7">VKM B-2555</strain>
    </source>
</reference>
<keyword evidence="8" id="KW-1185">Reference proteome</keyword>
<dbReference type="PANTHER" id="PTHR43133:SF63">
    <property type="entry name" value="RNA POLYMERASE SIGMA FACTOR FECI-RELATED"/>
    <property type="match status" value="1"/>
</dbReference>
<evidence type="ECO:0000313" key="8">
    <source>
        <dbReference type="Proteomes" id="UP001143364"/>
    </source>
</evidence>
<dbReference type="AlphaFoldDB" id="A0A9W6JK00"/>
<keyword evidence="7" id="KW-0240">DNA-directed RNA polymerase</keyword>
<feature type="domain" description="RNA polymerase sigma factor 70 region 4 type 2" evidence="6">
    <location>
        <begin position="134"/>
        <end position="178"/>
    </location>
</feature>
<dbReference type="EMBL" id="BSFK01000016">
    <property type="protein sequence ID" value="GLK77598.1"/>
    <property type="molecule type" value="Genomic_DNA"/>
</dbReference>
<dbReference type="InterPro" id="IPR039425">
    <property type="entry name" value="RNA_pol_sigma-70-like"/>
</dbReference>
<feature type="domain" description="RNA polymerase sigma-70 region 2" evidence="5">
    <location>
        <begin position="42"/>
        <end position="101"/>
    </location>
</feature>
<gene>
    <name evidence="7" type="primary">pvdS</name>
    <name evidence="7" type="ORF">GCM10008171_28520</name>
</gene>
<sequence>MRYAKARQDVALNGASDSVVARADASGRDGVWSGELARIYLDERARLRRLVRRITGCAEAAEDVVQDAFVKLSGRDVGRADLGLVVRTAQNLARDAMRAERVRAAYAERVTPEQAVAGAVGPEAETAGRQELADLLAALKSLPSRTQTVFLMSRVDEMSYPQIARTLGVSVSTVEKEMISALEFCRAWRRRRG</sequence>
<reference evidence="7" key="2">
    <citation type="submission" date="2023-01" db="EMBL/GenBank/DDBJ databases">
        <authorList>
            <person name="Sun Q."/>
            <person name="Evtushenko L."/>
        </authorList>
    </citation>
    <scope>NUCLEOTIDE SEQUENCE</scope>
    <source>
        <strain evidence="7">VKM B-2555</strain>
    </source>
</reference>
<evidence type="ECO:0000256" key="2">
    <source>
        <dbReference type="ARBA" id="ARBA00023015"/>
    </source>
</evidence>